<feature type="transmembrane region" description="Helical" evidence="1">
    <location>
        <begin position="73"/>
        <end position="91"/>
    </location>
</feature>
<keyword evidence="1" id="KW-0472">Membrane</keyword>
<dbReference type="RefSeq" id="WP_306959844.1">
    <property type="nucleotide sequence ID" value="NZ_JAUSRG010000002.1"/>
</dbReference>
<comment type="caution">
    <text evidence="2">The sequence shown here is derived from an EMBL/GenBank/DDBJ whole genome shotgun (WGS) entry which is preliminary data.</text>
</comment>
<evidence type="ECO:0000313" key="3">
    <source>
        <dbReference type="EMBL" id="MDQ0179098.1"/>
    </source>
</evidence>
<feature type="transmembrane region" description="Helical" evidence="1">
    <location>
        <begin position="42"/>
        <end position="61"/>
    </location>
</feature>
<feature type="transmembrane region" description="Helical" evidence="1">
    <location>
        <begin position="12"/>
        <end position="30"/>
    </location>
</feature>
<evidence type="ECO:0000256" key="1">
    <source>
        <dbReference type="SAM" id="Phobius"/>
    </source>
</evidence>
<gene>
    <name evidence="2" type="ORF">J2S90_001195</name>
    <name evidence="3" type="ORF">J2S93_000505</name>
</gene>
<dbReference type="Proteomes" id="UP001242995">
    <property type="component" value="Unassembled WGS sequence"/>
</dbReference>
<dbReference type="EMBL" id="JAUSRG010000002">
    <property type="protein sequence ID" value="MDP9904249.1"/>
    <property type="molecule type" value="Genomic_DNA"/>
</dbReference>
<keyword evidence="1" id="KW-0812">Transmembrane</keyword>
<evidence type="ECO:0000313" key="5">
    <source>
        <dbReference type="Proteomes" id="UP001242995"/>
    </source>
</evidence>
<proteinExistence type="predicted"/>
<reference evidence="2 4" key="1">
    <citation type="submission" date="2023-07" db="EMBL/GenBank/DDBJ databases">
        <title>Sorghum-associated microbial communities from plants grown in Nebraska, USA.</title>
        <authorList>
            <person name="Schachtman D."/>
        </authorList>
    </citation>
    <scope>NUCLEOTIDE SEQUENCE</scope>
    <source>
        <strain evidence="2">DS1006</strain>
        <strain evidence="3 4">DS1016</strain>
    </source>
</reference>
<keyword evidence="4" id="KW-1185">Reference proteome</keyword>
<protein>
    <submittedName>
        <fullName evidence="2">Peptidoglycan/LPS O-acetylase OafA/YrhL</fullName>
    </submittedName>
</protein>
<name>A0AAW8DC89_9MICC</name>
<sequence>MPAAKSALPRTALIAGLADAILILVFAAIGRDAHQRADVVTGVFSTAWPFLAGAAIGWLAVRAWRAPLQIWPAGVGVWIGTVAGGMLLRAATGQTVVLAFIIVALISLAILLLGYRAVIALVVRARRRSRRS</sequence>
<keyword evidence="1" id="KW-1133">Transmembrane helix</keyword>
<organism evidence="2 5">
    <name type="scientific">Arthrobacter bambusae</name>
    <dbReference type="NCBI Taxonomy" id="1338426"/>
    <lineage>
        <taxon>Bacteria</taxon>
        <taxon>Bacillati</taxon>
        <taxon>Actinomycetota</taxon>
        <taxon>Actinomycetes</taxon>
        <taxon>Micrococcales</taxon>
        <taxon>Micrococcaceae</taxon>
        <taxon>Arthrobacter</taxon>
    </lineage>
</organism>
<accession>A0AAW8DC89</accession>
<dbReference type="AlphaFoldDB" id="A0AAW8DC89"/>
<dbReference type="EMBL" id="JAUSTF010000001">
    <property type="protein sequence ID" value="MDQ0179098.1"/>
    <property type="molecule type" value="Genomic_DNA"/>
</dbReference>
<evidence type="ECO:0000313" key="2">
    <source>
        <dbReference type="EMBL" id="MDP9904249.1"/>
    </source>
</evidence>
<dbReference type="Pfam" id="PF11255">
    <property type="entry name" value="DUF3054"/>
    <property type="match status" value="1"/>
</dbReference>
<dbReference type="InterPro" id="IPR021414">
    <property type="entry name" value="DUF3054"/>
</dbReference>
<feature type="transmembrane region" description="Helical" evidence="1">
    <location>
        <begin position="97"/>
        <end position="123"/>
    </location>
</feature>
<evidence type="ECO:0000313" key="4">
    <source>
        <dbReference type="Proteomes" id="UP001230951"/>
    </source>
</evidence>
<dbReference type="Proteomes" id="UP001230951">
    <property type="component" value="Unassembled WGS sequence"/>
</dbReference>